<dbReference type="Pfam" id="PF13408">
    <property type="entry name" value="Zn_ribbon_recom"/>
    <property type="match status" value="1"/>
</dbReference>
<name>A0A9D1NQB2_9FIRM</name>
<feature type="domain" description="DUF4368" evidence="2">
    <location>
        <begin position="161"/>
        <end position="204"/>
    </location>
</feature>
<comment type="caution">
    <text evidence="3">The sequence shown here is derived from an EMBL/GenBank/DDBJ whole genome shotgun (WGS) entry which is preliminary data.</text>
</comment>
<proteinExistence type="predicted"/>
<evidence type="ECO:0000313" key="4">
    <source>
        <dbReference type="Proteomes" id="UP000823960"/>
    </source>
</evidence>
<dbReference type="Proteomes" id="UP000823960">
    <property type="component" value="Unassembled WGS sequence"/>
</dbReference>
<accession>A0A9D1NQB2</accession>
<sequence length="204" mass="23922">LFARKARCAHCGYIMRSSKSRGKHFLRCSNYHVSKDSCIGSFISVDRLEQLVIAELNRLSQEYLDKDELEQNIEFCNNLQAQKNRILQDLAAYRKKIEEYAKGIKELYMDKVKGLITDSDFAELSKDFVTQKERLERVALDGEKQLCEIDEKIAVGDNRRELIEQYTNLEHLNREMVETLIDYISVGRRIPGTWDVPIEIHWNF</sequence>
<dbReference type="Pfam" id="PF14287">
    <property type="entry name" value="DUF4368"/>
    <property type="match status" value="1"/>
</dbReference>
<feature type="domain" description="Recombinase zinc beta ribbon" evidence="1">
    <location>
        <begin position="1"/>
        <end position="57"/>
    </location>
</feature>
<organism evidence="3 4">
    <name type="scientific">Candidatus Faeciplasma avium</name>
    <dbReference type="NCBI Taxonomy" id="2840798"/>
    <lineage>
        <taxon>Bacteria</taxon>
        <taxon>Bacillati</taxon>
        <taxon>Bacillota</taxon>
        <taxon>Clostridia</taxon>
        <taxon>Eubacteriales</taxon>
        <taxon>Oscillospiraceae</taxon>
        <taxon>Oscillospiraceae incertae sedis</taxon>
        <taxon>Candidatus Faeciplasma</taxon>
    </lineage>
</organism>
<dbReference type="AlphaFoldDB" id="A0A9D1NQB2"/>
<evidence type="ECO:0000313" key="3">
    <source>
        <dbReference type="EMBL" id="HIV10875.1"/>
    </source>
</evidence>
<dbReference type="InterPro" id="IPR025827">
    <property type="entry name" value="Zn_ribbon_recom_dom"/>
</dbReference>
<dbReference type="EMBL" id="DVOL01000055">
    <property type="protein sequence ID" value="HIV10875.1"/>
    <property type="molecule type" value="Genomic_DNA"/>
</dbReference>
<evidence type="ECO:0000259" key="2">
    <source>
        <dbReference type="Pfam" id="PF14287"/>
    </source>
</evidence>
<protein>
    <submittedName>
        <fullName evidence="3">Recombinase zinc beta ribbon domain-containing protein</fullName>
    </submittedName>
</protein>
<reference evidence="3" key="1">
    <citation type="submission" date="2020-10" db="EMBL/GenBank/DDBJ databases">
        <authorList>
            <person name="Gilroy R."/>
        </authorList>
    </citation>
    <scope>NUCLEOTIDE SEQUENCE</scope>
    <source>
        <strain evidence="3">1370</strain>
    </source>
</reference>
<gene>
    <name evidence="3" type="ORF">IAD28_04185</name>
</gene>
<reference evidence="3" key="2">
    <citation type="journal article" date="2021" name="PeerJ">
        <title>Extensive microbial diversity within the chicken gut microbiome revealed by metagenomics and culture.</title>
        <authorList>
            <person name="Gilroy R."/>
            <person name="Ravi A."/>
            <person name="Getino M."/>
            <person name="Pursley I."/>
            <person name="Horton D.L."/>
            <person name="Alikhan N.F."/>
            <person name="Baker D."/>
            <person name="Gharbi K."/>
            <person name="Hall N."/>
            <person name="Watson M."/>
            <person name="Adriaenssens E.M."/>
            <person name="Foster-Nyarko E."/>
            <person name="Jarju S."/>
            <person name="Secka A."/>
            <person name="Antonio M."/>
            <person name="Oren A."/>
            <person name="Chaudhuri R.R."/>
            <person name="La Ragione R."/>
            <person name="Hildebrand F."/>
            <person name="Pallen M.J."/>
        </authorList>
    </citation>
    <scope>NUCLEOTIDE SEQUENCE</scope>
    <source>
        <strain evidence="3">1370</strain>
    </source>
</reference>
<dbReference type="InterPro" id="IPR025378">
    <property type="entry name" value="DUF4368"/>
</dbReference>
<feature type="non-terminal residue" evidence="3">
    <location>
        <position position="1"/>
    </location>
</feature>
<evidence type="ECO:0000259" key="1">
    <source>
        <dbReference type="Pfam" id="PF13408"/>
    </source>
</evidence>